<evidence type="ECO:0000313" key="3">
    <source>
        <dbReference type="Proteomes" id="UP000092596"/>
    </source>
</evidence>
<evidence type="ECO:0000313" key="2">
    <source>
        <dbReference type="EMBL" id="ANP28262.1"/>
    </source>
</evidence>
<dbReference type="STRING" id="1630135.DAD186_17120"/>
<dbReference type="InterPro" id="IPR035965">
    <property type="entry name" value="PAS-like_dom_sf"/>
</dbReference>
<dbReference type="CDD" id="cd00130">
    <property type="entry name" value="PAS"/>
    <property type="match status" value="1"/>
</dbReference>
<sequence>MKRPDPTGHELEFEAGELFFSTTDERGHIDKANDVFVRLSRYEANQLKGAPHNIIRHPDMPSGVFRLLWESVEKGQPFAGYIRNLSADGSHYDVFATVTPLPEGGYLSVRSKPMSTATFDDVFEAYAVIVAEENKLRDQGRSAREVAGVGAKLVDNAVRDLGYDGYDMFQRKALLREVMLREEALEGTLGMVVTNTIDLIVRAALGIHAEVSVLSFDQETLETIASYTDSVLRRIRKDIDLQAAAELGLWDSSDNALRPRLNSLTGELSTLAALSRETQFQISLARLQAAMVTQFADERFEIEEPAARAEANSAIRDLVSALLADLDVMLQHIGSLHVAIHRARTSIESVSAKMHERRELVDNFLDESFEQGTDLSERAAALEPHFSQSVIDADVALSRLERLAKALHDFDAEYDAAPLERMREQLLEALENTEM</sequence>
<dbReference type="EMBL" id="CP012117">
    <property type="protein sequence ID" value="ANP28262.1"/>
    <property type="molecule type" value="Genomic_DNA"/>
</dbReference>
<gene>
    <name evidence="2" type="ORF">DAD186_17120</name>
</gene>
<feature type="domain" description="PAS fold-3" evidence="1">
    <location>
        <begin position="32"/>
        <end position="101"/>
    </location>
</feature>
<dbReference type="InterPro" id="IPR013655">
    <property type="entry name" value="PAS_fold_3"/>
</dbReference>
<dbReference type="SUPFAM" id="SSF55785">
    <property type="entry name" value="PYP-like sensor domain (PAS domain)"/>
    <property type="match status" value="1"/>
</dbReference>
<proteinExistence type="predicted"/>
<dbReference type="KEGG" id="dva:DAD186_17120"/>
<dbReference type="RefSeq" id="WP_065248282.1">
    <property type="nucleotide sequence ID" value="NZ_CP012117.1"/>
</dbReference>
<organism evidence="2 3">
    <name type="scientific">Dermabacter vaginalis</name>
    <dbReference type="NCBI Taxonomy" id="1630135"/>
    <lineage>
        <taxon>Bacteria</taxon>
        <taxon>Bacillati</taxon>
        <taxon>Actinomycetota</taxon>
        <taxon>Actinomycetes</taxon>
        <taxon>Micrococcales</taxon>
        <taxon>Dermabacteraceae</taxon>
        <taxon>Dermabacter</taxon>
    </lineage>
</organism>
<dbReference type="Proteomes" id="UP000092596">
    <property type="component" value="Chromosome"/>
</dbReference>
<accession>A0A1B0ZK73</accession>
<dbReference type="Pfam" id="PF08447">
    <property type="entry name" value="PAS_3"/>
    <property type="match status" value="1"/>
</dbReference>
<name>A0A1B0ZK73_9MICO</name>
<dbReference type="AlphaFoldDB" id="A0A1B0ZK73"/>
<evidence type="ECO:0000259" key="1">
    <source>
        <dbReference type="Pfam" id="PF08447"/>
    </source>
</evidence>
<reference evidence="2 3" key="1">
    <citation type="submission" date="2015-06" db="EMBL/GenBank/DDBJ databases">
        <title>Investigation of pathophysiology for high-risk pregnancy and development of treatment modality based on it.</title>
        <authorList>
            <person name="Kim B.-C."/>
            <person name="Lim S."/>
        </authorList>
    </citation>
    <scope>NUCLEOTIDE SEQUENCE [LARGE SCALE GENOMIC DNA]</scope>
    <source>
        <strain evidence="2 3">AD1-86</strain>
    </source>
</reference>
<dbReference type="Gene3D" id="3.30.450.20">
    <property type="entry name" value="PAS domain"/>
    <property type="match status" value="1"/>
</dbReference>
<protein>
    <recommendedName>
        <fullName evidence="1">PAS fold-3 domain-containing protein</fullName>
    </recommendedName>
</protein>
<dbReference type="InterPro" id="IPR000014">
    <property type="entry name" value="PAS"/>
</dbReference>